<evidence type="ECO:0000313" key="2">
    <source>
        <dbReference type="Proteomes" id="UP001164746"/>
    </source>
</evidence>
<dbReference type="Proteomes" id="UP001164746">
    <property type="component" value="Chromosome 5"/>
</dbReference>
<sequence>MLLMTTALVVFYIFDDLEGPDSRSLNFGKGPPMYRHNEQPTTVVTTTLGGKAVLYFAVFSNPYPRSIIWRNLTKHTILATDDDVSARVTINTTDDNLTSVVTITNVGNWDSGDYSVIAENEFGILRETFRISIDENDRLREENGLKDDSRYDDIAMVDIKSPNEYNQLVK</sequence>
<dbReference type="EMBL" id="CP111016">
    <property type="protein sequence ID" value="WAR06312.1"/>
    <property type="molecule type" value="Genomic_DNA"/>
</dbReference>
<dbReference type="Gene3D" id="2.60.40.10">
    <property type="entry name" value="Immunoglobulins"/>
    <property type="match status" value="1"/>
</dbReference>
<accession>A0ABY7EBZ0</accession>
<name>A0ABY7EBZ0_MYAAR</name>
<protein>
    <recommendedName>
        <fullName evidence="3">Immunoglobulin I-set domain-containing protein</fullName>
    </recommendedName>
</protein>
<dbReference type="SUPFAM" id="SSF48726">
    <property type="entry name" value="Immunoglobulin"/>
    <property type="match status" value="1"/>
</dbReference>
<evidence type="ECO:0008006" key="3">
    <source>
        <dbReference type="Google" id="ProtNLM"/>
    </source>
</evidence>
<proteinExistence type="predicted"/>
<organism evidence="1 2">
    <name type="scientific">Mya arenaria</name>
    <name type="common">Soft-shell clam</name>
    <dbReference type="NCBI Taxonomy" id="6604"/>
    <lineage>
        <taxon>Eukaryota</taxon>
        <taxon>Metazoa</taxon>
        <taxon>Spiralia</taxon>
        <taxon>Lophotrochozoa</taxon>
        <taxon>Mollusca</taxon>
        <taxon>Bivalvia</taxon>
        <taxon>Autobranchia</taxon>
        <taxon>Heteroconchia</taxon>
        <taxon>Euheterodonta</taxon>
        <taxon>Imparidentia</taxon>
        <taxon>Neoheterodontei</taxon>
        <taxon>Myida</taxon>
        <taxon>Myoidea</taxon>
        <taxon>Myidae</taxon>
        <taxon>Mya</taxon>
    </lineage>
</organism>
<dbReference type="InterPro" id="IPR013783">
    <property type="entry name" value="Ig-like_fold"/>
</dbReference>
<dbReference type="InterPro" id="IPR036179">
    <property type="entry name" value="Ig-like_dom_sf"/>
</dbReference>
<keyword evidence="2" id="KW-1185">Reference proteome</keyword>
<gene>
    <name evidence="1" type="ORF">MAR_021681</name>
</gene>
<reference evidence="1" key="1">
    <citation type="submission" date="2022-11" db="EMBL/GenBank/DDBJ databases">
        <title>Centuries of genome instability and evolution in soft-shell clam transmissible cancer (bioRxiv).</title>
        <authorList>
            <person name="Hart S.F.M."/>
            <person name="Yonemitsu M.A."/>
            <person name="Giersch R.M."/>
            <person name="Beal B.F."/>
            <person name="Arriagada G."/>
            <person name="Davis B.W."/>
            <person name="Ostrander E.A."/>
            <person name="Goff S.P."/>
            <person name="Metzger M.J."/>
        </authorList>
    </citation>
    <scope>NUCLEOTIDE SEQUENCE</scope>
    <source>
        <strain evidence="1">MELC-2E11</strain>
        <tissue evidence="1">Siphon/mantle</tissue>
    </source>
</reference>
<evidence type="ECO:0000313" key="1">
    <source>
        <dbReference type="EMBL" id="WAR06312.1"/>
    </source>
</evidence>